<gene>
    <name evidence="1" type="ORF">GCM10011608_10790</name>
</gene>
<keyword evidence="2" id="KW-1185">Reference proteome</keyword>
<dbReference type="EMBL" id="BMNB01000003">
    <property type="protein sequence ID" value="GGM27832.1"/>
    <property type="molecule type" value="Genomic_DNA"/>
</dbReference>
<sequence>MTDPATAAANEPVCPGCDCCGILGCYPSDGADCPTDSMGNWTCPCTAAAD</sequence>
<name>A0A917WU04_9ACTN</name>
<reference evidence="1" key="2">
    <citation type="submission" date="2020-09" db="EMBL/GenBank/DDBJ databases">
        <authorList>
            <person name="Sun Q."/>
            <person name="Zhou Y."/>
        </authorList>
    </citation>
    <scope>NUCLEOTIDE SEQUENCE</scope>
    <source>
        <strain evidence="1">CGMCC 4.7312</strain>
    </source>
</reference>
<protein>
    <submittedName>
        <fullName evidence="1">Uncharacterized protein</fullName>
    </submittedName>
</protein>
<dbReference type="AlphaFoldDB" id="A0A917WU04"/>
<organism evidence="1 2">
    <name type="scientific">Micromonospora sonchi</name>
    <dbReference type="NCBI Taxonomy" id="1763543"/>
    <lineage>
        <taxon>Bacteria</taxon>
        <taxon>Bacillati</taxon>
        <taxon>Actinomycetota</taxon>
        <taxon>Actinomycetes</taxon>
        <taxon>Micromonosporales</taxon>
        <taxon>Micromonosporaceae</taxon>
        <taxon>Micromonospora</taxon>
    </lineage>
</organism>
<evidence type="ECO:0000313" key="1">
    <source>
        <dbReference type="EMBL" id="GGM27832.1"/>
    </source>
</evidence>
<comment type="caution">
    <text evidence="1">The sequence shown here is derived from an EMBL/GenBank/DDBJ whole genome shotgun (WGS) entry which is preliminary data.</text>
</comment>
<dbReference type="Proteomes" id="UP000608890">
    <property type="component" value="Unassembled WGS sequence"/>
</dbReference>
<reference evidence="1" key="1">
    <citation type="journal article" date="2014" name="Int. J. Syst. Evol. Microbiol.">
        <title>Complete genome sequence of Corynebacterium casei LMG S-19264T (=DSM 44701T), isolated from a smear-ripened cheese.</title>
        <authorList>
            <consortium name="US DOE Joint Genome Institute (JGI-PGF)"/>
            <person name="Walter F."/>
            <person name="Albersmeier A."/>
            <person name="Kalinowski J."/>
            <person name="Ruckert C."/>
        </authorList>
    </citation>
    <scope>NUCLEOTIDE SEQUENCE</scope>
    <source>
        <strain evidence="1">CGMCC 4.7312</strain>
    </source>
</reference>
<evidence type="ECO:0000313" key="2">
    <source>
        <dbReference type="Proteomes" id="UP000608890"/>
    </source>
</evidence>
<proteinExistence type="predicted"/>
<dbReference type="RefSeq" id="WP_189041119.1">
    <property type="nucleotide sequence ID" value="NZ_BMNB01000003.1"/>
</dbReference>
<accession>A0A917WU04</accession>